<evidence type="ECO:0000313" key="4">
    <source>
        <dbReference type="Proteomes" id="UP000707206"/>
    </source>
</evidence>
<dbReference type="Pfam" id="PF13435">
    <property type="entry name" value="Cytochrome_C554"/>
    <property type="match status" value="1"/>
</dbReference>
<dbReference type="AlphaFoldDB" id="A0A967AQG0"/>
<keyword evidence="4" id="KW-1185">Reference proteome</keyword>
<dbReference type="InterPro" id="IPR023155">
    <property type="entry name" value="Cyt_c-552/4"/>
</dbReference>
<dbReference type="Gene3D" id="1.10.1130.10">
    <property type="entry name" value="Flavocytochrome C3, Chain A"/>
    <property type="match status" value="1"/>
</dbReference>
<protein>
    <recommendedName>
        <fullName evidence="2">Cytochrome c-552/4 domain-containing protein</fullName>
    </recommendedName>
</protein>
<evidence type="ECO:0000259" key="2">
    <source>
        <dbReference type="Pfam" id="PF13435"/>
    </source>
</evidence>
<dbReference type="SUPFAM" id="SSF48695">
    <property type="entry name" value="Multiheme cytochromes"/>
    <property type="match status" value="1"/>
</dbReference>
<organism evidence="3 4">
    <name type="scientific">Pelagihabitans pacificus</name>
    <dbReference type="NCBI Taxonomy" id="2696054"/>
    <lineage>
        <taxon>Bacteria</taxon>
        <taxon>Pseudomonadati</taxon>
        <taxon>Bacteroidota</taxon>
        <taxon>Flavobacteriia</taxon>
        <taxon>Flavobacteriales</taxon>
        <taxon>Flavobacteriaceae</taxon>
        <taxon>Pelagihabitans</taxon>
    </lineage>
</organism>
<dbReference type="InterPro" id="IPR036280">
    <property type="entry name" value="Multihaem_cyt_sf"/>
</dbReference>
<proteinExistence type="predicted"/>
<name>A0A967AQG0_9FLAO</name>
<dbReference type="InterPro" id="IPR051829">
    <property type="entry name" value="Multiheme_Cytochr_ET"/>
</dbReference>
<comment type="caution">
    <text evidence="3">The sequence shown here is derived from an EMBL/GenBank/DDBJ whole genome shotgun (WGS) entry which is preliminary data.</text>
</comment>
<dbReference type="PANTHER" id="PTHR35038">
    <property type="entry name" value="DISSIMILATORY SULFITE REDUCTASE SIRA"/>
    <property type="match status" value="1"/>
</dbReference>
<keyword evidence="1" id="KW-0732">Signal</keyword>
<dbReference type="PANTHER" id="PTHR35038:SF8">
    <property type="entry name" value="C-TYPE POLYHEME CYTOCHROME OMCC"/>
    <property type="match status" value="1"/>
</dbReference>
<dbReference type="Gene3D" id="3.90.10.10">
    <property type="entry name" value="Cytochrome C3"/>
    <property type="match status" value="1"/>
</dbReference>
<sequence length="219" mass="24371">MSRNQFVDSRPVNSSCLECHVTFAKSTALYGIGNTFRKKEILYGIDCERCHGPSEAHVKFHRKRPGMTTAHAMIAYDTLTRQQRLDACALCHSGVRTPLRPAFLFLTGDRLSDFSTVDEAVLNDPASLDVHGNQYGVLTASKCFQGSETMDCNSCHSPHENQRGDLPTFNQKCVQCHQGTGPRAHCSAEERLVLRKGNNCIGCHMPLLDSKDADCVRRR</sequence>
<evidence type="ECO:0000313" key="3">
    <source>
        <dbReference type="EMBL" id="NHF58536.1"/>
    </source>
</evidence>
<evidence type="ECO:0000256" key="1">
    <source>
        <dbReference type="ARBA" id="ARBA00022729"/>
    </source>
</evidence>
<reference evidence="3" key="2">
    <citation type="submission" date="2020-03" db="EMBL/GenBank/DDBJ databases">
        <title>Flavobacteriaceae bacterium strain TP-CH-4, a member of the family Flavobacteriaceae isolated from a deep-sea seamount.</title>
        <authorList>
            <person name="Zhang D.-C."/>
        </authorList>
    </citation>
    <scope>NUCLEOTIDE SEQUENCE</scope>
    <source>
        <strain evidence="3">TP-CH-4</strain>
    </source>
</reference>
<accession>A0A967AQG0</accession>
<dbReference type="RefSeq" id="WP_152573024.1">
    <property type="nucleotide sequence ID" value="NZ_VIKU02000001.1"/>
</dbReference>
<dbReference type="EMBL" id="VIKU02000001">
    <property type="protein sequence ID" value="NHF58536.1"/>
    <property type="molecule type" value="Genomic_DNA"/>
</dbReference>
<feature type="domain" description="Cytochrome c-552/4" evidence="2">
    <location>
        <begin position="12"/>
        <end position="52"/>
    </location>
</feature>
<reference evidence="3" key="1">
    <citation type="submission" date="2019-07" db="EMBL/GenBank/DDBJ databases">
        <authorList>
            <person name="De-Chao Zhang Q."/>
        </authorList>
    </citation>
    <scope>NUCLEOTIDE SEQUENCE</scope>
    <source>
        <strain evidence="3">TP-CH-4</strain>
    </source>
</reference>
<dbReference type="Proteomes" id="UP000707206">
    <property type="component" value="Unassembled WGS sequence"/>
</dbReference>
<gene>
    <name evidence="3" type="ORF">FK220_004255</name>
</gene>